<dbReference type="InterPro" id="IPR050238">
    <property type="entry name" value="DNA_Rep/Repair_Clamp_Loader"/>
</dbReference>
<sequence length="378" mass="42306">MKDKNQSLPRPSASTELLGHEKEERELLEAYNSGRMPHAWLFSGPPGIGKETLAFRLAKFILSQEEDKAHQPFSRDLPRSLAIDPNCQVALQVSSESHPDLKILRCKSNAQGKTNSMICIDSVRSFKSSLHLKSSSGGWRVIIIDQAEKMNINAENAILKLLEEPPEKTLVIIISTAPNAMLATIKSRCRKLMLRPINDKFISRLITKVHPYLSNNDMNMILRSAEGSSGKALAFVEAGGATIYRNIINVVAKMPKVSGEDVHALAMNWCEKKSKNTNQDIFYIGIYMLLRWIERAILAVNQAPNIQEIIPGDLETGRMYISSIGLESAFHRRDAIQRLIKLENALILDRKQIVIEAFYILALGGKNKYSTFPPSAKI</sequence>
<evidence type="ECO:0000256" key="1">
    <source>
        <dbReference type="SAM" id="MobiDB-lite"/>
    </source>
</evidence>
<evidence type="ECO:0000313" key="3">
    <source>
        <dbReference type="Proteomes" id="UP000018700"/>
    </source>
</evidence>
<dbReference type="STRING" id="1401328.P856_524"/>
<feature type="compositionally biased region" description="Polar residues" evidence="1">
    <location>
        <begin position="1"/>
        <end position="15"/>
    </location>
</feature>
<feature type="region of interest" description="Disordered" evidence="1">
    <location>
        <begin position="1"/>
        <end position="21"/>
    </location>
</feature>
<gene>
    <name evidence="2" type="ORF">P856_524</name>
</gene>
<name>V9TWQ9_9PROT</name>
<dbReference type="GO" id="GO:0009360">
    <property type="term" value="C:DNA polymerase III complex"/>
    <property type="evidence" value="ECO:0007669"/>
    <property type="project" value="TreeGrafter"/>
</dbReference>
<dbReference type="GO" id="GO:0006261">
    <property type="term" value="P:DNA-templated DNA replication"/>
    <property type="evidence" value="ECO:0007669"/>
    <property type="project" value="TreeGrafter"/>
</dbReference>
<accession>V9TWQ9</accession>
<dbReference type="AlphaFoldDB" id="V9TWQ9"/>
<keyword evidence="3" id="KW-1185">Reference proteome</keyword>
<reference evidence="2 3" key="1">
    <citation type="journal article" date="2013" name="PLoS ONE">
        <title>Bacterial endosymbiosis in a chordate host: long-term co-evolution and conservation of secondary metabolism.</title>
        <authorList>
            <person name="Kwan J.C."/>
            <person name="Schmidt E.W."/>
        </authorList>
    </citation>
    <scope>NUCLEOTIDE SEQUENCE [LARGE SCALE GENOMIC DNA]</scope>
    <source>
        <strain evidence="3">faulkneri L5</strain>
    </source>
</reference>
<dbReference type="PATRIC" id="fig|1401328.3.peg.518"/>
<dbReference type="EMBL" id="CP006745">
    <property type="protein sequence ID" value="AHC73740.1"/>
    <property type="molecule type" value="Genomic_DNA"/>
</dbReference>
<protein>
    <submittedName>
        <fullName evidence="2">ATPase involved in DNA replication</fullName>
    </submittedName>
</protein>
<dbReference type="InterPro" id="IPR027417">
    <property type="entry name" value="P-loop_NTPase"/>
</dbReference>
<dbReference type="OrthoDB" id="9811073at2"/>
<dbReference type="PANTHER" id="PTHR11669:SF8">
    <property type="entry name" value="DNA POLYMERASE III SUBUNIT DELTA"/>
    <property type="match status" value="1"/>
</dbReference>
<dbReference type="Proteomes" id="UP000018700">
    <property type="component" value="Chromosome"/>
</dbReference>
<organism evidence="2 3">
    <name type="scientific">Candidatus Endolissoclinum faulkneri L5</name>
    <dbReference type="NCBI Taxonomy" id="1401328"/>
    <lineage>
        <taxon>Bacteria</taxon>
        <taxon>Pseudomonadati</taxon>
        <taxon>Pseudomonadota</taxon>
        <taxon>Alphaproteobacteria</taxon>
        <taxon>Rhodospirillales</taxon>
        <taxon>Rhodospirillaceae</taxon>
        <taxon>Candidatus Endolissoclinum</taxon>
    </lineage>
</organism>
<dbReference type="RefSeq" id="WP_025300620.1">
    <property type="nucleotide sequence ID" value="NZ_CP006745.1"/>
</dbReference>
<dbReference type="NCBIfam" id="NF005677">
    <property type="entry name" value="PRK07471.1"/>
    <property type="match status" value="1"/>
</dbReference>
<dbReference type="HOGENOM" id="CLU_006229_4_4_5"/>
<dbReference type="Gene3D" id="3.40.50.300">
    <property type="entry name" value="P-loop containing nucleotide triphosphate hydrolases"/>
    <property type="match status" value="1"/>
</dbReference>
<dbReference type="PANTHER" id="PTHR11669">
    <property type="entry name" value="REPLICATION FACTOR C / DNA POLYMERASE III GAMMA-TAU SUBUNIT"/>
    <property type="match status" value="1"/>
</dbReference>
<dbReference type="SUPFAM" id="SSF52540">
    <property type="entry name" value="P-loop containing nucleoside triphosphate hydrolases"/>
    <property type="match status" value="1"/>
</dbReference>
<dbReference type="Pfam" id="PF13177">
    <property type="entry name" value="DNA_pol3_delta2"/>
    <property type="match status" value="1"/>
</dbReference>
<dbReference type="eggNOG" id="COG0470">
    <property type="taxonomic scope" value="Bacteria"/>
</dbReference>
<proteinExistence type="predicted"/>
<dbReference type="KEGG" id="efk:P856_524"/>
<evidence type="ECO:0000313" key="2">
    <source>
        <dbReference type="EMBL" id="AHC73740.1"/>
    </source>
</evidence>